<evidence type="ECO:0000256" key="1">
    <source>
        <dbReference type="ARBA" id="ARBA00022598"/>
    </source>
</evidence>
<gene>
    <name evidence="9" type="primary">cofE</name>
    <name evidence="9" type="ORF">JCR33_13020</name>
</gene>
<keyword evidence="2" id="KW-0479">Metal-binding</keyword>
<evidence type="ECO:0000256" key="4">
    <source>
        <dbReference type="ARBA" id="ARBA00022842"/>
    </source>
</evidence>
<evidence type="ECO:0000313" key="10">
    <source>
        <dbReference type="Proteomes" id="UP000609531"/>
    </source>
</evidence>
<keyword evidence="4" id="KW-0460">Magnesium</keyword>
<dbReference type="Gene3D" id="3.30.1330.100">
    <property type="entry name" value="CofE-like"/>
    <property type="match status" value="1"/>
</dbReference>
<dbReference type="EMBL" id="JAEKJA010000010">
    <property type="protein sequence ID" value="MBJ3776620.1"/>
    <property type="molecule type" value="Genomic_DNA"/>
</dbReference>
<evidence type="ECO:0000256" key="5">
    <source>
        <dbReference type="ARBA" id="ARBA00022958"/>
    </source>
</evidence>
<keyword evidence="5" id="KW-0630">Potassium</keyword>
<evidence type="ECO:0000259" key="8">
    <source>
        <dbReference type="Pfam" id="PF01996"/>
    </source>
</evidence>
<evidence type="ECO:0000256" key="3">
    <source>
        <dbReference type="ARBA" id="ARBA00022741"/>
    </source>
</evidence>
<keyword evidence="7" id="KW-0464">Manganese</keyword>
<dbReference type="RefSeq" id="WP_198882521.1">
    <property type="nucleotide sequence ID" value="NZ_JAEKJA010000010.1"/>
</dbReference>
<protein>
    <submittedName>
        <fullName evidence="9">Coenzyme F420-0:L-glutamate ligase</fullName>
        <ecNumber evidence="9">6.3.2.31</ecNumber>
    </submittedName>
</protein>
<comment type="caution">
    <text evidence="9">The sequence shown here is derived from an EMBL/GenBank/DDBJ whole genome shotgun (WGS) entry which is preliminary data.</text>
</comment>
<dbReference type="GO" id="GO:0052618">
    <property type="term" value="F:coenzyme F420-0:L-glutamate ligase activity"/>
    <property type="evidence" value="ECO:0007669"/>
    <property type="project" value="UniProtKB-EC"/>
</dbReference>
<keyword evidence="3" id="KW-0547">Nucleotide-binding</keyword>
<dbReference type="Proteomes" id="UP000609531">
    <property type="component" value="Unassembled WGS sequence"/>
</dbReference>
<dbReference type="PANTHER" id="PTHR47917">
    <property type="match status" value="1"/>
</dbReference>
<dbReference type="Pfam" id="PF01996">
    <property type="entry name" value="F420_ligase"/>
    <property type="match status" value="1"/>
</dbReference>
<dbReference type="NCBIfam" id="TIGR01916">
    <property type="entry name" value="F420_cofE"/>
    <property type="match status" value="1"/>
</dbReference>
<dbReference type="GO" id="GO:0046872">
    <property type="term" value="F:metal ion binding"/>
    <property type="evidence" value="ECO:0007669"/>
    <property type="project" value="UniProtKB-KW"/>
</dbReference>
<dbReference type="GO" id="GO:0005525">
    <property type="term" value="F:GTP binding"/>
    <property type="evidence" value="ECO:0007669"/>
    <property type="project" value="UniProtKB-KW"/>
</dbReference>
<sequence length="252" mass="26116">MTSVSLIGLNTLPTITSGTDLVAEILDAADREAVAFQDGDILVVAQKIVSKAEGRLLPLSALAPSADAARLAEVTQKDARLVEAILSESVGTLRTRPGLMVVEHRLGHIMANAGIDRSNIGGDADMILLLPEDPDASAAALREGIAAATGSEIGVIVSDSFGRPWRMGTTGVAIGVAGPAMLLDRRGEADRDGRRLEVTEVAFADSVAAAGVLVMGEGAEGRPAVVVRGLDWTPTHQGARDGLRPAGQDLFR</sequence>
<keyword evidence="6" id="KW-0342">GTP-binding</keyword>
<evidence type="ECO:0000256" key="6">
    <source>
        <dbReference type="ARBA" id="ARBA00023134"/>
    </source>
</evidence>
<keyword evidence="10" id="KW-1185">Reference proteome</keyword>
<keyword evidence="1 9" id="KW-0436">Ligase</keyword>
<accession>A0A934MH62</accession>
<reference evidence="9" key="1">
    <citation type="submission" date="2020-12" db="EMBL/GenBank/DDBJ databases">
        <title>Bacterial taxonomy.</title>
        <authorList>
            <person name="Pan X."/>
        </authorList>
    </citation>
    <scope>NUCLEOTIDE SEQUENCE</scope>
    <source>
        <strain evidence="9">B2012</strain>
    </source>
</reference>
<feature type="domain" description="Coenzyme F420:L-glutamate ligase-like" evidence="8">
    <location>
        <begin position="12"/>
        <end position="229"/>
    </location>
</feature>
<evidence type="ECO:0000256" key="7">
    <source>
        <dbReference type="ARBA" id="ARBA00023211"/>
    </source>
</evidence>
<dbReference type="Gene3D" id="3.90.1660.10">
    <property type="entry name" value="CofE-like domain"/>
    <property type="match status" value="1"/>
</dbReference>
<dbReference type="SUPFAM" id="SSF144010">
    <property type="entry name" value="CofE-like"/>
    <property type="match status" value="1"/>
</dbReference>
<evidence type="ECO:0000256" key="2">
    <source>
        <dbReference type="ARBA" id="ARBA00022723"/>
    </source>
</evidence>
<dbReference type="InterPro" id="IPR002847">
    <property type="entry name" value="F420-0_gamma-glut_ligase-dom"/>
</dbReference>
<name>A0A934MH62_9HYPH</name>
<dbReference type="EC" id="6.3.2.31" evidence="9"/>
<dbReference type="AlphaFoldDB" id="A0A934MH62"/>
<dbReference type="InterPro" id="IPR008225">
    <property type="entry name" value="F420-0_g-glutamyl_ligase"/>
</dbReference>
<proteinExistence type="predicted"/>
<evidence type="ECO:0000313" key="9">
    <source>
        <dbReference type="EMBL" id="MBJ3776620.1"/>
    </source>
</evidence>
<organism evidence="9 10">
    <name type="scientific">Acuticoccus mangrovi</name>
    <dbReference type="NCBI Taxonomy" id="2796142"/>
    <lineage>
        <taxon>Bacteria</taxon>
        <taxon>Pseudomonadati</taxon>
        <taxon>Pseudomonadota</taxon>
        <taxon>Alphaproteobacteria</taxon>
        <taxon>Hyphomicrobiales</taxon>
        <taxon>Amorphaceae</taxon>
        <taxon>Acuticoccus</taxon>
    </lineage>
</organism>
<dbReference type="PANTHER" id="PTHR47917:SF1">
    <property type="entry name" value="COENZYME F420:L-GLUTAMATE LIGASE"/>
    <property type="match status" value="1"/>
</dbReference>